<proteinExistence type="inferred from homology"/>
<dbReference type="OrthoDB" id="4841110at2"/>
<evidence type="ECO:0000256" key="8">
    <source>
        <dbReference type="ARBA" id="ARBA00022825"/>
    </source>
</evidence>
<dbReference type="Pfam" id="PF03575">
    <property type="entry name" value="Peptidase_S51"/>
    <property type="match status" value="1"/>
</dbReference>
<dbReference type="GO" id="GO:0008236">
    <property type="term" value="F:serine-type peptidase activity"/>
    <property type="evidence" value="ECO:0007669"/>
    <property type="project" value="UniProtKB-KW"/>
</dbReference>
<keyword evidence="7" id="KW-0378">Hydrolase</keyword>
<reference evidence="10 11" key="1">
    <citation type="submission" date="2017-12" db="EMBL/GenBank/DDBJ databases">
        <title>Genomic Encyclopedia of Type Strains, Phase III (KMG-III): the genomes of soil and plant-associated and newly described type strains.</title>
        <authorList>
            <person name="Whitman W."/>
        </authorList>
    </citation>
    <scope>NUCLEOTIDE SEQUENCE [LARGE SCALE GENOMIC DNA]</scope>
    <source>
        <strain evidence="10 11">LP43</strain>
    </source>
</reference>
<keyword evidence="8" id="KW-0720">Serine protease</keyword>
<dbReference type="Proteomes" id="UP000233782">
    <property type="component" value="Unassembled WGS sequence"/>
</dbReference>
<dbReference type="RefSeq" id="WP_101443140.1">
    <property type="nucleotide sequence ID" value="NZ_PJMU01000001.1"/>
</dbReference>
<feature type="active site" description="Charge relay system" evidence="9">
    <location>
        <position position="230"/>
    </location>
</feature>
<dbReference type="GO" id="GO:0008241">
    <property type="term" value="F:peptidyl-dipeptidase activity"/>
    <property type="evidence" value="ECO:0007669"/>
    <property type="project" value="UniProtKB-EC"/>
</dbReference>
<organism evidence="10 11">
    <name type="scientific">Pontibacter ramchanderi</name>
    <dbReference type="NCBI Taxonomy" id="1179743"/>
    <lineage>
        <taxon>Bacteria</taxon>
        <taxon>Pseudomonadati</taxon>
        <taxon>Bacteroidota</taxon>
        <taxon>Cytophagia</taxon>
        <taxon>Cytophagales</taxon>
        <taxon>Hymenobacteraceae</taxon>
        <taxon>Pontibacter</taxon>
    </lineage>
</organism>
<evidence type="ECO:0000313" key="11">
    <source>
        <dbReference type="Proteomes" id="UP000233782"/>
    </source>
</evidence>
<comment type="catalytic activity">
    <reaction evidence="1">
        <text>[L-4-(L-arginin-2-N-yl)aspartate](n) + H2O = [L-4-(L-arginin-2-N-yl)aspartate](n-1) + L-4-(L-arginin-2-N-yl)aspartate</text>
        <dbReference type="Rhea" id="RHEA:12845"/>
        <dbReference type="Rhea" id="RHEA-COMP:13728"/>
        <dbReference type="Rhea" id="RHEA-COMP:13734"/>
        <dbReference type="ChEBI" id="CHEBI:15377"/>
        <dbReference type="ChEBI" id="CHEBI:137986"/>
        <dbReference type="ChEBI" id="CHEBI:137991"/>
        <dbReference type="EC" id="3.4.15.6"/>
    </reaction>
</comment>
<dbReference type="EC" id="3.4.15.6" evidence="4"/>
<evidence type="ECO:0000256" key="2">
    <source>
        <dbReference type="ARBA" id="ARBA00002039"/>
    </source>
</evidence>
<keyword evidence="11" id="KW-1185">Reference proteome</keyword>
<comment type="similarity">
    <text evidence="3">Belongs to the peptidase S51 family.</text>
</comment>
<evidence type="ECO:0000256" key="5">
    <source>
        <dbReference type="ARBA" id="ARBA00015719"/>
    </source>
</evidence>
<evidence type="ECO:0000256" key="1">
    <source>
        <dbReference type="ARBA" id="ARBA00001092"/>
    </source>
</evidence>
<evidence type="ECO:0000313" key="10">
    <source>
        <dbReference type="EMBL" id="PKV75954.1"/>
    </source>
</evidence>
<dbReference type="InterPro" id="IPR005320">
    <property type="entry name" value="Peptidase_S51"/>
</dbReference>
<name>A0A2N3V2V7_9BACT</name>
<evidence type="ECO:0000256" key="9">
    <source>
        <dbReference type="PIRSR" id="PIRSR032067-1"/>
    </source>
</evidence>
<dbReference type="AlphaFoldDB" id="A0A2N3V2V7"/>
<dbReference type="PIRSF" id="PIRSF032067">
    <property type="entry name" value="Cyanophycinase"/>
    <property type="match status" value="1"/>
</dbReference>
<evidence type="ECO:0000256" key="7">
    <source>
        <dbReference type="ARBA" id="ARBA00022801"/>
    </source>
</evidence>
<evidence type="ECO:0000256" key="4">
    <source>
        <dbReference type="ARBA" id="ARBA00013115"/>
    </source>
</evidence>
<dbReference type="NCBIfam" id="TIGR02069">
    <property type="entry name" value="cyanophycinase"/>
    <property type="match status" value="1"/>
</dbReference>
<dbReference type="InterPro" id="IPR029062">
    <property type="entry name" value="Class_I_gatase-like"/>
</dbReference>
<dbReference type="InterPro" id="IPR011811">
    <property type="entry name" value="Peptidase_S51_cyanophycinase"/>
</dbReference>
<comment type="function">
    <text evidence="2">Exopeptidase that catalyzes the hydrolytic cleavage of multi-L-arginyl-poly-L-aspartic acid (cyanophycin; a water-insoluble reserve polymer) into aspartate-arginine dipeptides.</text>
</comment>
<sequence length="305" mass="32838">MATASKSTHKKAQQLGLAIPKGTLLAIGGKESKSQEERPDSQEENTKFISEQILKRFVKELYGKDPLVLVVPAASSEPEPVAKEYVKLFKELGIKRVEVVDIRTRDDAKDPEKIKQVDAAAGIMLTGGDQLRLTSILGGSPFLERLKERYLNEKLVVAGTSAGASAMSTNMIYRGEAQGGMLKDEMSSTAGLDLLKNVAIDTHFIDRGRIIRMAQAVAQNPGCIGIGLEEDTAILVKNGIEVEVVGSGLVTILDGMDISSTNIYEIESGDPFTIYDLKMHLLGDGKTYIIPAFNKEANAGAKSAA</sequence>
<dbReference type="SUPFAM" id="SSF52317">
    <property type="entry name" value="Class I glutamine amidotransferase-like"/>
    <property type="match status" value="1"/>
</dbReference>
<protein>
    <recommendedName>
        <fullName evidence="5">Cyanophycinase</fullName>
        <ecNumber evidence="4">3.4.15.6</ecNumber>
    </recommendedName>
</protein>
<dbReference type="PANTHER" id="PTHR36175">
    <property type="entry name" value="CYANOPHYCINASE"/>
    <property type="match status" value="1"/>
</dbReference>
<dbReference type="CDD" id="cd03145">
    <property type="entry name" value="GAT1_cyanophycinase"/>
    <property type="match status" value="1"/>
</dbReference>
<keyword evidence="6" id="KW-0645">Protease</keyword>
<comment type="caution">
    <text evidence="10">The sequence shown here is derived from an EMBL/GenBank/DDBJ whole genome shotgun (WGS) entry which is preliminary data.</text>
</comment>
<dbReference type="PANTHER" id="PTHR36175:SF1">
    <property type="entry name" value="CYANOPHYCINASE"/>
    <property type="match status" value="1"/>
</dbReference>
<dbReference type="EMBL" id="PJMU01000001">
    <property type="protein sequence ID" value="PKV75954.1"/>
    <property type="molecule type" value="Genomic_DNA"/>
</dbReference>
<evidence type="ECO:0000256" key="6">
    <source>
        <dbReference type="ARBA" id="ARBA00022670"/>
    </source>
</evidence>
<gene>
    <name evidence="10" type="ORF">BD749_0902</name>
</gene>
<feature type="active site" description="Charge relay system" evidence="9">
    <location>
        <position position="161"/>
    </location>
</feature>
<evidence type="ECO:0000256" key="3">
    <source>
        <dbReference type="ARBA" id="ARBA00006534"/>
    </source>
</evidence>
<dbReference type="GO" id="GO:0006508">
    <property type="term" value="P:proteolysis"/>
    <property type="evidence" value="ECO:0007669"/>
    <property type="project" value="UniProtKB-KW"/>
</dbReference>
<dbReference type="Gene3D" id="3.40.50.880">
    <property type="match status" value="1"/>
</dbReference>
<feature type="active site" description="Charge relay system" evidence="9">
    <location>
        <position position="203"/>
    </location>
</feature>
<accession>A0A2N3V2V7</accession>